<dbReference type="CDD" id="cd09279">
    <property type="entry name" value="RNase_HI_like"/>
    <property type="match status" value="1"/>
</dbReference>
<dbReference type="PANTHER" id="PTHR48475:SF1">
    <property type="entry name" value="RNASE H TYPE-1 DOMAIN-CONTAINING PROTEIN"/>
    <property type="match status" value="1"/>
</dbReference>
<dbReference type="InterPro" id="IPR036397">
    <property type="entry name" value="RNaseH_sf"/>
</dbReference>
<gene>
    <name evidence="2" type="ORF">AN964_09750</name>
</gene>
<dbReference type="NCBIfam" id="NF005822">
    <property type="entry name" value="PRK07708.1"/>
    <property type="match status" value="1"/>
</dbReference>
<reference evidence="2 3" key="1">
    <citation type="submission" date="2015-09" db="EMBL/GenBank/DDBJ databases">
        <title>Genome sequencing project for genomic taxonomy and phylogenomics of Bacillus-like bacteria.</title>
        <authorList>
            <person name="Liu B."/>
            <person name="Wang J."/>
            <person name="Zhu Y."/>
            <person name="Liu G."/>
            <person name="Chen Q."/>
            <person name="Chen Z."/>
            <person name="Lan J."/>
            <person name="Che J."/>
            <person name="Ge C."/>
            <person name="Shi H."/>
            <person name="Pan Z."/>
            <person name="Liu X."/>
        </authorList>
    </citation>
    <scope>NUCLEOTIDE SEQUENCE [LARGE SCALE GENOMIC DNA]</scope>
    <source>
        <strain evidence="2 3">LMG 18435</strain>
    </source>
</reference>
<dbReference type="GO" id="GO:0004523">
    <property type="term" value="F:RNA-DNA hybrid ribonuclease activity"/>
    <property type="evidence" value="ECO:0007669"/>
    <property type="project" value="InterPro"/>
</dbReference>
<evidence type="ECO:0000259" key="1">
    <source>
        <dbReference type="PROSITE" id="PS50879"/>
    </source>
</evidence>
<dbReference type="Gene3D" id="3.30.420.10">
    <property type="entry name" value="Ribonuclease H-like superfamily/Ribonuclease H"/>
    <property type="match status" value="1"/>
</dbReference>
<feature type="domain" description="RNase H type-1" evidence="1">
    <location>
        <begin position="70"/>
        <end position="207"/>
    </location>
</feature>
<dbReference type="GO" id="GO:0003676">
    <property type="term" value="F:nucleic acid binding"/>
    <property type="evidence" value="ECO:0007669"/>
    <property type="project" value="InterPro"/>
</dbReference>
<evidence type="ECO:0000313" key="2">
    <source>
        <dbReference type="EMBL" id="KQL53756.1"/>
    </source>
</evidence>
<dbReference type="STRING" id="157838.AN964_09750"/>
<proteinExistence type="predicted"/>
<dbReference type="InterPro" id="IPR002156">
    <property type="entry name" value="RNaseH_domain"/>
</dbReference>
<dbReference type="OrthoDB" id="2680098at2"/>
<accession>A0A0Q3WRU4</accession>
<organism evidence="2 3">
    <name type="scientific">Heyndrickxia shackletonii</name>
    <dbReference type="NCBI Taxonomy" id="157838"/>
    <lineage>
        <taxon>Bacteria</taxon>
        <taxon>Bacillati</taxon>
        <taxon>Bacillota</taxon>
        <taxon>Bacilli</taxon>
        <taxon>Bacillales</taxon>
        <taxon>Bacillaceae</taxon>
        <taxon>Heyndrickxia</taxon>
    </lineage>
</organism>
<dbReference type="RefSeq" id="WP_055739492.1">
    <property type="nucleotide sequence ID" value="NZ_JAAIWL010000013.1"/>
</dbReference>
<dbReference type="Proteomes" id="UP000051888">
    <property type="component" value="Unassembled WGS sequence"/>
</dbReference>
<keyword evidence="3" id="KW-1185">Reference proteome</keyword>
<dbReference type="PANTHER" id="PTHR48475">
    <property type="entry name" value="RIBONUCLEASE H"/>
    <property type="match status" value="1"/>
</dbReference>
<comment type="caution">
    <text evidence="2">The sequence shown here is derived from an EMBL/GenBank/DDBJ whole genome shotgun (WGS) entry which is preliminary data.</text>
</comment>
<protein>
    <recommendedName>
        <fullName evidence="1">RNase H type-1 domain-containing protein</fullName>
    </recommendedName>
</protein>
<dbReference type="Pfam" id="PF13456">
    <property type="entry name" value="RVT_3"/>
    <property type="match status" value="1"/>
</dbReference>
<sequence>MKVKIKWLYRGSKTADIPFESDWISADTFDRSIDDIYNTGRVKDLTIIDEMGSEWTKKEYLKLKEQIKKEPSECTIYFDGGFDRETGTAGIGMVLYYQIGSEKYRYRQNGKIDSIQTNNEAEYIALYNAISLLEEVGAHHIPCVIKGDSQGVLRQLSGEWPCFEQVLNDWLDRIEEKMSVLGLKPTYIPISRKDNKEADQLASQALAGKSISSHIKIN</sequence>
<name>A0A0Q3WRU4_9BACI</name>
<dbReference type="InterPro" id="IPR012337">
    <property type="entry name" value="RNaseH-like_sf"/>
</dbReference>
<dbReference type="AlphaFoldDB" id="A0A0Q3WRU4"/>
<dbReference type="PROSITE" id="PS50879">
    <property type="entry name" value="RNASE_H_1"/>
    <property type="match status" value="1"/>
</dbReference>
<dbReference type="SUPFAM" id="SSF53098">
    <property type="entry name" value="Ribonuclease H-like"/>
    <property type="match status" value="1"/>
</dbReference>
<dbReference type="EMBL" id="LJJC01000004">
    <property type="protein sequence ID" value="KQL53756.1"/>
    <property type="molecule type" value="Genomic_DNA"/>
</dbReference>
<dbReference type="PATRIC" id="fig|157838.3.peg.2140"/>
<evidence type="ECO:0000313" key="3">
    <source>
        <dbReference type="Proteomes" id="UP000051888"/>
    </source>
</evidence>